<protein>
    <recommendedName>
        <fullName evidence="4">Pre-peptidase</fullName>
    </recommendedName>
</protein>
<feature type="chain" id="PRO_5018193252" description="Pre-peptidase" evidence="1">
    <location>
        <begin position="27"/>
        <end position="377"/>
    </location>
</feature>
<dbReference type="Gene3D" id="2.60.120.380">
    <property type="match status" value="1"/>
</dbReference>
<dbReference type="OrthoDB" id="2049816at2"/>
<gene>
    <name evidence="2" type="ORF">EDD66_102182</name>
</gene>
<organism evidence="2 3">
    <name type="scientific">Mobilisporobacter senegalensis</name>
    <dbReference type="NCBI Taxonomy" id="1329262"/>
    <lineage>
        <taxon>Bacteria</taxon>
        <taxon>Bacillati</taxon>
        <taxon>Bacillota</taxon>
        <taxon>Clostridia</taxon>
        <taxon>Lachnospirales</taxon>
        <taxon>Lachnospiraceae</taxon>
        <taxon>Mobilisporobacter</taxon>
    </lineage>
</organism>
<dbReference type="Proteomes" id="UP000273083">
    <property type="component" value="Unassembled WGS sequence"/>
</dbReference>
<evidence type="ECO:0000313" key="2">
    <source>
        <dbReference type="EMBL" id="ROR30530.1"/>
    </source>
</evidence>
<name>A0A3N1XV83_9FIRM</name>
<sequence length="377" mass="41336">MHKFKLFLGILAACFCINVLPQNVTAAEVPASTPQENTAIQPVSLVTGEEDTTTFQSYDLVVPVSTKTLVVPINMDYKGLLSIKLTGKVIPSGLDIGLYSDEACTSIVGYARYLSSSSMEGDLEAKVPAKGTYYLKLSLSSYAEADASLTITPYSFSSETKTLKNKEWIGSYPMSYDSQISHKITISKPGYIMVEGASLGEYSSSISVTLLNSKKAKLSDLEYLSKTQGYATYFAVKKGTYYINAKSSDVYKLRYSFVAVAEKPGSTKAKAVTIGKGKTVKGLVQATDSTTKADWYKVKLTSKRKLAFDIYAKSNESITFEIIPASKNVILWGSTITLYDFEGGEYSTKETMPVGTYYIKVIKRAKTSSGYYTIKFR</sequence>
<proteinExistence type="predicted"/>
<comment type="caution">
    <text evidence="2">The sequence shown here is derived from an EMBL/GenBank/DDBJ whole genome shotgun (WGS) entry which is preliminary data.</text>
</comment>
<reference evidence="2 3" key="1">
    <citation type="submission" date="2018-11" db="EMBL/GenBank/DDBJ databases">
        <title>Genomic Encyclopedia of Type Strains, Phase IV (KMG-IV): sequencing the most valuable type-strain genomes for metagenomic binning, comparative biology and taxonomic classification.</title>
        <authorList>
            <person name="Goeker M."/>
        </authorList>
    </citation>
    <scope>NUCLEOTIDE SEQUENCE [LARGE SCALE GENOMIC DNA]</scope>
    <source>
        <strain evidence="2 3">DSM 26537</strain>
    </source>
</reference>
<dbReference type="RefSeq" id="WP_123608229.1">
    <property type="nucleotide sequence ID" value="NZ_RJVG01000002.1"/>
</dbReference>
<dbReference type="SUPFAM" id="SSF89260">
    <property type="entry name" value="Collagen-binding domain"/>
    <property type="match status" value="1"/>
</dbReference>
<accession>A0A3N1XV83</accession>
<evidence type="ECO:0000313" key="3">
    <source>
        <dbReference type="Proteomes" id="UP000273083"/>
    </source>
</evidence>
<dbReference type="EMBL" id="RJVG01000002">
    <property type="protein sequence ID" value="ROR30530.1"/>
    <property type="molecule type" value="Genomic_DNA"/>
</dbReference>
<evidence type="ECO:0000256" key="1">
    <source>
        <dbReference type="SAM" id="SignalP"/>
    </source>
</evidence>
<keyword evidence="1" id="KW-0732">Signal</keyword>
<feature type="signal peptide" evidence="1">
    <location>
        <begin position="1"/>
        <end position="26"/>
    </location>
</feature>
<evidence type="ECO:0008006" key="4">
    <source>
        <dbReference type="Google" id="ProtNLM"/>
    </source>
</evidence>
<keyword evidence="3" id="KW-1185">Reference proteome</keyword>
<dbReference type="AlphaFoldDB" id="A0A3N1XV83"/>